<sequence>MRLFFLFFLFSLISCEDSNKNSNFVLNVDLVVKNDDSLHIYYKKGGTINFNENESFWVRVKGQNKNQKVAIEFPKDIVPNQVRIDFSRNLEQREIIFNKFEFAYRGNSFVAKGKDIYKYFRVDDSNTLLNKEFGSLTRKDTTTTVGPSLYPNGYYLAVKLDELKFKK</sequence>
<gene>
    <name evidence="1" type="ORF">SAMN02927925_02327</name>
</gene>
<reference evidence="1 2" key="1">
    <citation type="submission" date="2016-10" db="EMBL/GenBank/DDBJ databases">
        <authorList>
            <person name="de Groot N.N."/>
        </authorList>
    </citation>
    <scope>NUCLEOTIDE SEQUENCE [LARGE SCALE GENOMIC DNA]</scope>
    <source>
        <strain evidence="1 2">CGMCC 1.3801</strain>
    </source>
</reference>
<proteinExistence type="predicted"/>
<dbReference type="PROSITE" id="PS51257">
    <property type="entry name" value="PROKAR_LIPOPROTEIN"/>
    <property type="match status" value="1"/>
</dbReference>
<dbReference type="Proteomes" id="UP000182124">
    <property type="component" value="Unassembled WGS sequence"/>
</dbReference>
<dbReference type="AlphaFoldDB" id="A0A1G4W3B2"/>
<accession>A0A1G4W3B2</accession>
<protein>
    <recommendedName>
        <fullName evidence="3">Lipoprotein</fullName>
    </recommendedName>
</protein>
<evidence type="ECO:0008006" key="3">
    <source>
        <dbReference type="Google" id="ProtNLM"/>
    </source>
</evidence>
<evidence type="ECO:0000313" key="2">
    <source>
        <dbReference type="Proteomes" id="UP000182124"/>
    </source>
</evidence>
<dbReference type="eggNOG" id="ENOG5032GKK">
    <property type="taxonomic scope" value="Bacteria"/>
</dbReference>
<dbReference type="EMBL" id="FMTY01000006">
    <property type="protein sequence ID" value="SCX16061.1"/>
    <property type="molecule type" value="Genomic_DNA"/>
</dbReference>
<name>A0A1G4W3B2_9FLAO</name>
<organism evidence="1 2">
    <name type="scientific">Flavobacterium saliperosum</name>
    <dbReference type="NCBI Taxonomy" id="329186"/>
    <lineage>
        <taxon>Bacteria</taxon>
        <taxon>Pseudomonadati</taxon>
        <taxon>Bacteroidota</taxon>
        <taxon>Flavobacteriia</taxon>
        <taxon>Flavobacteriales</taxon>
        <taxon>Flavobacteriaceae</taxon>
        <taxon>Flavobacterium</taxon>
    </lineage>
</organism>
<dbReference type="STRING" id="329186.SAMN02927925_02327"/>
<evidence type="ECO:0000313" key="1">
    <source>
        <dbReference type="EMBL" id="SCX16061.1"/>
    </source>
</evidence>